<dbReference type="OrthoDB" id="442087at2759"/>
<protein>
    <submittedName>
        <fullName evidence="1">Uncharacterized protein</fullName>
    </submittedName>
</protein>
<dbReference type="EMBL" id="JARK01001536">
    <property type="protein sequence ID" value="EYB91948.1"/>
    <property type="molecule type" value="Genomic_DNA"/>
</dbReference>
<gene>
    <name evidence="1" type="primary">Acey_s0200.g1702</name>
    <name evidence="1" type="ORF">Y032_0200g1702</name>
</gene>
<dbReference type="Proteomes" id="UP000024635">
    <property type="component" value="Unassembled WGS sequence"/>
</dbReference>
<proteinExistence type="predicted"/>
<comment type="caution">
    <text evidence="1">The sequence shown here is derived from an EMBL/GenBank/DDBJ whole genome shotgun (WGS) entry which is preliminary data.</text>
</comment>
<sequence>MKKKSIWPHRNLATRYTKSSLGKLEGALRLLSVTCFPTELQIDAQICEGELGTIMRKTDAITRLAYYIQLSEEICDNCRGGITFDGCLNLQYSTVQCKYNTVDKRNRKSSKNCKVRNHGLGIY</sequence>
<accession>A0A016SML0</accession>
<evidence type="ECO:0000313" key="1">
    <source>
        <dbReference type="EMBL" id="EYB91948.1"/>
    </source>
</evidence>
<organism evidence="1 2">
    <name type="scientific">Ancylostoma ceylanicum</name>
    <dbReference type="NCBI Taxonomy" id="53326"/>
    <lineage>
        <taxon>Eukaryota</taxon>
        <taxon>Metazoa</taxon>
        <taxon>Ecdysozoa</taxon>
        <taxon>Nematoda</taxon>
        <taxon>Chromadorea</taxon>
        <taxon>Rhabditida</taxon>
        <taxon>Rhabditina</taxon>
        <taxon>Rhabditomorpha</taxon>
        <taxon>Strongyloidea</taxon>
        <taxon>Ancylostomatidae</taxon>
        <taxon>Ancylostomatinae</taxon>
        <taxon>Ancylostoma</taxon>
    </lineage>
</organism>
<name>A0A016SML0_9BILA</name>
<keyword evidence="2" id="KW-1185">Reference proteome</keyword>
<evidence type="ECO:0000313" key="2">
    <source>
        <dbReference type="Proteomes" id="UP000024635"/>
    </source>
</evidence>
<reference evidence="2" key="1">
    <citation type="journal article" date="2015" name="Nat. Genet.">
        <title>The genome and transcriptome of the zoonotic hookworm Ancylostoma ceylanicum identify infection-specific gene families.</title>
        <authorList>
            <person name="Schwarz E.M."/>
            <person name="Hu Y."/>
            <person name="Antoshechkin I."/>
            <person name="Miller M.M."/>
            <person name="Sternberg P.W."/>
            <person name="Aroian R.V."/>
        </authorList>
    </citation>
    <scope>NUCLEOTIDE SEQUENCE</scope>
    <source>
        <strain evidence="2">HY135</strain>
    </source>
</reference>
<dbReference type="AlphaFoldDB" id="A0A016SML0"/>